<sequence>MTGTSGLLSDLEQSSSLPNVTLANGSATTVSGLGTANLSPNLSLSSVLYILDFPFNFLSISKLTKILNCAAIFLSTHCIFQDLKIGKIFGGRHEVDGLYYLDRCDSSRLVASYLSISPL</sequence>
<dbReference type="EMBL" id="JAXUIC010000008">
    <property type="protein sequence ID" value="KAK4578552.1"/>
    <property type="molecule type" value="Genomic_DNA"/>
</dbReference>
<name>A0AAN7ES96_QUERU</name>
<dbReference type="AlphaFoldDB" id="A0AAN7ES96"/>
<protein>
    <recommendedName>
        <fullName evidence="1">Retrovirus-related Pol polyprotein from transposon TNT 1-94-like beta-barrel domain-containing protein</fullName>
    </recommendedName>
</protein>
<evidence type="ECO:0000313" key="3">
    <source>
        <dbReference type="Proteomes" id="UP001324115"/>
    </source>
</evidence>
<evidence type="ECO:0000259" key="1">
    <source>
        <dbReference type="Pfam" id="PF22936"/>
    </source>
</evidence>
<accession>A0AAN7ES96</accession>
<dbReference type="Proteomes" id="UP001324115">
    <property type="component" value="Unassembled WGS sequence"/>
</dbReference>
<reference evidence="2 3" key="1">
    <citation type="journal article" date="2023" name="G3 (Bethesda)">
        <title>A haplotype-resolved chromosome-scale genome for Quercus rubra L. provides insights into the genetics of adaptive traits for red oak species.</title>
        <authorList>
            <person name="Kapoor B."/>
            <person name="Jenkins J."/>
            <person name="Schmutz J."/>
            <person name="Zhebentyayeva T."/>
            <person name="Kuelheim C."/>
            <person name="Coggeshall M."/>
            <person name="Heim C."/>
            <person name="Lasky J.R."/>
            <person name="Leites L."/>
            <person name="Islam-Faridi N."/>
            <person name="Romero-Severson J."/>
            <person name="DeLeo V.L."/>
            <person name="Lucas S.M."/>
            <person name="Lazic D."/>
            <person name="Gailing O."/>
            <person name="Carlson J."/>
            <person name="Staton M."/>
        </authorList>
    </citation>
    <scope>NUCLEOTIDE SEQUENCE [LARGE SCALE GENOMIC DNA]</scope>
    <source>
        <strain evidence="2">Pseudo-F2</strain>
    </source>
</reference>
<comment type="caution">
    <text evidence="2">The sequence shown here is derived from an EMBL/GenBank/DDBJ whole genome shotgun (WGS) entry which is preliminary data.</text>
</comment>
<proteinExistence type="predicted"/>
<keyword evidence="3" id="KW-1185">Reference proteome</keyword>
<dbReference type="EMBL" id="JAXUIC010000008">
    <property type="protein sequence ID" value="KAK4578553.1"/>
    <property type="molecule type" value="Genomic_DNA"/>
</dbReference>
<dbReference type="InterPro" id="IPR054722">
    <property type="entry name" value="PolX-like_BBD"/>
</dbReference>
<gene>
    <name evidence="2" type="ORF">RGQ29_028588</name>
</gene>
<dbReference type="Pfam" id="PF22936">
    <property type="entry name" value="Pol_BBD"/>
    <property type="match status" value="1"/>
</dbReference>
<feature type="domain" description="Retrovirus-related Pol polyprotein from transposon TNT 1-94-like beta-barrel" evidence="1">
    <location>
        <begin position="1"/>
        <end position="65"/>
    </location>
</feature>
<organism evidence="2 3">
    <name type="scientific">Quercus rubra</name>
    <name type="common">Northern red oak</name>
    <name type="synonym">Quercus borealis</name>
    <dbReference type="NCBI Taxonomy" id="3512"/>
    <lineage>
        <taxon>Eukaryota</taxon>
        <taxon>Viridiplantae</taxon>
        <taxon>Streptophyta</taxon>
        <taxon>Embryophyta</taxon>
        <taxon>Tracheophyta</taxon>
        <taxon>Spermatophyta</taxon>
        <taxon>Magnoliopsida</taxon>
        <taxon>eudicotyledons</taxon>
        <taxon>Gunneridae</taxon>
        <taxon>Pentapetalae</taxon>
        <taxon>rosids</taxon>
        <taxon>fabids</taxon>
        <taxon>Fagales</taxon>
        <taxon>Fagaceae</taxon>
        <taxon>Quercus</taxon>
    </lineage>
</organism>
<dbReference type="EMBL" id="JAXUIC010000008">
    <property type="protein sequence ID" value="KAK4578551.1"/>
    <property type="molecule type" value="Genomic_DNA"/>
</dbReference>
<evidence type="ECO:0000313" key="2">
    <source>
        <dbReference type="EMBL" id="KAK4578552.1"/>
    </source>
</evidence>